<name>A0AA88GN54_NAELO</name>
<feature type="compositionally biased region" description="Polar residues" evidence="1">
    <location>
        <begin position="361"/>
        <end position="376"/>
    </location>
</feature>
<dbReference type="GO" id="GO:0003924">
    <property type="term" value="F:GTPase activity"/>
    <property type="evidence" value="ECO:0007669"/>
    <property type="project" value="InterPro"/>
</dbReference>
<feature type="region of interest" description="Disordered" evidence="1">
    <location>
        <begin position="360"/>
        <end position="390"/>
    </location>
</feature>
<dbReference type="InterPro" id="IPR027417">
    <property type="entry name" value="P-loop_NTPase"/>
</dbReference>
<protein>
    <submittedName>
        <fullName evidence="2">Uncharacterized protein</fullName>
    </submittedName>
</protein>
<dbReference type="PRINTS" id="PR00449">
    <property type="entry name" value="RASTRNSFRMNG"/>
</dbReference>
<evidence type="ECO:0000256" key="1">
    <source>
        <dbReference type="SAM" id="MobiDB-lite"/>
    </source>
</evidence>
<feature type="compositionally biased region" description="Basic and acidic residues" evidence="1">
    <location>
        <begin position="648"/>
        <end position="657"/>
    </location>
</feature>
<evidence type="ECO:0000313" key="2">
    <source>
        <dbReference type="EMBL" id="KAG2382044.1"/>
    </source>
</evidence>
<dbReference type="RefSeq" id="XP_044547723.1">
    <property type="nucleotide sequence ID" value="XM_044695630.1"/>
</dbReference>
<dbReference type="PROSITE" id="PS51419">
    <property type="entry name" value="RAB"/>
    <property type="match status" value="1"/>
</dbReference>
<dbReference type="PANTHER" id="PTHR38150">
    <property type="entry name" value="EF-HAND DOMAIN-CONTAINING PROTEIN"/>
    <property type="match status" value="1"/>
</dbReference>
<proteinExistence type="predicted"/>
<dbReference type="SMART" id="SM00175">
    <property type="entry name" value="RAB"/>
    <property type="match status" value="1"/>
</dbReference>
<accession>A0AA88GN54</accession>
<organism evidence="2 3">
    <name type="scientific">Naegleria lovaniensis</name>
    <name type="common">Amoeba</name>
    <dbReference type="NCBI Taxonomy" id="51637"/>
    <lineage>
        <taxon>Eukaryota</taxon>
        <taxon>Discoba</taxon>
        <taxon>Heterolobosea</taxon>
        <taxon>Tetramitia</taxon>
        <taxon>Eutetramitia</taxon>
        <taxon>Vahlkampfiidae</taxon>
        <taxon>Naegleria</taxon>
    </lineage>
</organism>
<dbReference type="EMBL" id="PYSW02000025">
    <property type="protein sequence ID" value="KAG2382044.1"/>
    <property type="molecule type" value="Genomic_DNA"/>
</dbReference>
<keyword evidence="3" id="KW-1185">Reference proteome</keyword>
<dbReference type="GO" id="GO:0005525">
    <property type="term" value="F:GTP binding"/>
    <property type="evidence" value="ECO:0007669"/>
    <property type="project" value="InterPro"/>
</dbReference>
<dbReference type="InterPro" id="IPR001806">
    <property type="entry name" value="Small_GTPase"/>
</dbReference>
<evidence type="ECO:0000313" key="3">
    <source>
        <dbReference type="Proteomes" id="UP000816034"/>
    </source>
</evidence>
<dbReference type="PANTHER" id="PTHR38150:SF1">
    <property type="entry name" value="PFU DOMAIN-CONTAINING PROTEIN"/>
    <property type="match status" value="1"/>
</dbReference>
<feature type="region of interest" description="Disordered" evidence="1">
    <location>
        <begin position="613"/>
        <end position="657"/>
    </location>
</feature>
<dbReference type="AlphaFoldDB" id="A0AA88GN54"/>
<reference evidence="2 3" key="1">
    <citation type="journal article" date="2018" name="BMC Genomics">
        <title>The genome of Naegleria lovaniensis, the basis for a comparative approach to unravel pathogenicity factors of the human pathogenic amoeba N. fowleri.</title>
        <authorList>
            <person name="Liechti N."/>
            <person name="Schurch N."/>
            <person name="Bruggmann R."/>
            <person name="Wittwer M."/>
        </authorList>
    </citation>
    <scope>NUCLEOTIDE SEQUENCE [LARGE SCALE GENOMIC DNA]</scope>
    <source>
        <strain evidence="2 3">ATCC 30569</strain>
    </source>
</reference>
<sequence length="746" mass="83334">MQQQRLNNMLPPNAYNNAKVSTVIKILVVGERNVGKSALISSWCGVMNEKNHLIRFVDRRSSGEIDVTRVEVSTSASTATGKSRSITMGEEIENANFYIDFCEPNNDAELPTNDASVKSAWMMGTDFVLIVYDTSNLVSWNAATTKWLSWFQEYETQLNTIMLVGTKNDLPRKVVPIKECEQFCKSYISSREENGYSGIGSGLFFMELSAKLGTNVELVLSILLIRISHLLTYRKESARANPPSLGLFGMNSHMLYSHDMTSEDTTRSLTIEELPVSNRGSPSFNQQQRVSTACQTPPDISAASTTRIGTDHKTLKEPISPTLKTSNQDQTLSTLSHTSFEIENNYGINSSGLIVLPPVDSTAQSTTDGCNNNKSDTSAKKLSRNQKPSSVQTKIQNFQETKQGYVIPVIETDLFSDQKHHIPSKPQQVQQFISHNFSHNEHSAKVILSINIGDGKMCKLGVVSGDNIFHLAELVVKQFELDPKLRSEIAFNIRNSINKYIDKANGSLLKDKKNNPKLKEAEKFNQTVGTMFSNTTQQTPFNFVSDWIKPTRPPILQLKITISKGKTGVIVIREGDDITELARNFVSTFGLKKEQLPKIVEKIKKHLEDCQEGIGKSASGRPFSNSREETSIVVEKSENPLSAKKSQQPKEKKDPKEAKALLATTLASSPHTPRPGNKVLFNLDVEINENNRKILTVREGDDPHALAHEFAKHHSIGSRAEEMLVQLVQYHMKKYYEQKKLPFPSP</sequence>
<dbReference type="Pfam" id="PF00071">
    <property type="entry name" value="Ras"/>
    <property type="match status" value="1"/>
</dbReference>
<dbReference type="SUPFAM" id="SSF52540">
    <property type="entry name" value="P-loop containing nucleoside triphosphate hydrolases"/>
    <property type="match status" value="1"/>
</dbReference>
<feature type="compositionally biased region" description="Basic and acidic residues" evidence="1">
    <location>
        <begin position="626"/>
        <end position="638"/>
    </location>
</feature>
<dbReference type="GeneID" id="68098291"/>
<dbReference type="Gene3D" id="3.40.50.300">
    <property type="entry name" value="P-loop containing nucleotide triphosphate hydrolases"/>
    <property type="match status" value="1"/>
</dbReference>
<dbReference type="Proteomes" id="UP000816034">
    <property type="component" value="Unassembled WGS sequence"/>
</dbReference>
<comment type="caution">
    <text evidence="2">The sequence shown here is derived from an EMBL/GenBank/DDBJ whole genome shotgun (WGS) entry which is preliminary data.</text>
</comment>
<gene>
    <name evidence="2" type="ORF">C9374_005836</name>
</gene>